<feature type="domain" description="SpaA-like prealbumin fold" evidence="5">
    <location>
        <begin position="1330"/>
        <end position="1432"/>
    </location>
</feature>
<feature type="transmembrane region" description="Helical" evidence="3">
    <location>
        <begin position="1491"/>
        <end position="1508"/>
    </location>
</feature>
<evidence type="ECO:0000313" key="7">
    <source>
        <dbReference type="Proteomes" id="UP000254051"/>
    </source>
</evidence>
<keyword evidence="3" id="KW-0472">Membrane</keyword>
<sequence>MSKIRNVTKITIGLLLAVGMLGQTVLGSAEAQANTKNRPVLVSEEKQVSQQVEQGLQSIEGITEETASGESTQLLGFEGERVLSVKVKETESVELPKNLYGIASLPQVDVSGFAAEETLEEVVKKYGYEKLEENVYIYNYTDEKWAKEAVDSGVAFLVEAEEGEKTIGYRSYGELNGVLGWYALDQEKQVIAKVVQFPFTWDTDSVTDYTFTAKEAGTFTIQGKLEGMGTTGEGETVAVDAEGNMYLYEGAKELSLAYNIEVEESSDETEGDKQPDEAAGAEDESVAQEVSGAALNNSLSGLSVLYGSGSDAPSYGQISLVKFTDAASGYLGGLALDSSGNIWTWGWNGHGMLGTNNTPAAVSYAGGMTRIKEFVNEDGNDVKGVKFIAVRSSYHTRYALSESGHVYAWGYNLNGQLGKGNTNSTDANRNYIPMAVQGLDNVAEIYPNSGEIGSFIYALKKDGSLWSWGQNSYGQLGYTPVSATAYTTPKQVTLPSGVNKVVDVTAGDYMTTIIGDDGHIYTIGYQLGGRLGNGITAGYSTSWNDVTPAGYTFSDVDSSMGVTLAIDQNGDVWQWGNVCGNAASHSTGTPVSVPAKVILDSAEVSAVGYTPKAVSLGVGEFVYYFIDQHGRSWAWGGGVNYGFAIEGAYNENVYYRTAVAQQWPKEMGDGNTQYTAGASTSNLYRKYPRYLYLPATAENAQKGKTPVGRMGYGNNGTNPTIYDEKYMMKDDSGYILDTEGNRLLYQSSNQTAGGVTYYQGYYYKIDSSGSKIATVVDGVTIGDAAVPASAVDEKEWIGIALGGLDKTLSNLVPLVHAAWDADGAGGKAVLDNPPPYFASIDGYRSNYTALDCDGNLYKWSVDGSGTLAWGWDYDSAYDTTGNAAEGLYDKYTYELMYMRGAPRMDVLNGYMSAPGKKTYIEEGKTADVKLTAVLPAAKYSTALSQDVTSALNTVRYVVIPYDTNDAVFNKSSLTINEFNTLYSSSPAENKGSLLAAQVIATDTEQTFEYDIKVSDNCKIFTMIESERYSLTSEGEKEYVNEDKTSVAVTIDSFYTITEAKHKGVEIKDDTPVTPEVYGETDDNVRISNQEADTLLSYPDEQSACYGVPLDANGNVIGTTSDQPTFGYDEVQIVSYEDTSSAVPKPAGISPYYKWRQHELDNVTEQKKIVTLVLDETKSYSVLNGQLKVEVHTFLYERDSDYWTEISGVKLWEENGSTSFRPGDIELTLYRYERDVTAEPDGSLSGSGEPKEDTKTFITTITVSDDGVAPDDEWTFSFGSYKNYEYTYRIEEVQISPYKTQIEYPDLVIGTGIKENLTGIKITNKLNSPVVFTKVGANDLETGLAGAEFVLYRKNGTSGNDDHIVDSTKLIDGDWIKVKKNGETAAVLSDKFISESDGKVDLGRLEDATYTLIETKAPSPYELPAGQWILIVDSGKGDTGSDDYRIEFIAKTESIMPPAVTRDIKSGAVTYKVVNTTPFSMGFSGLGGSRKYLLLGMTIMLAALLKYIVSEHKKRKRIA</sequence>
<dbReference type="InterPro" id="IPR041033">
    <property type="entry name" value="SpaA_PFL_dom_1"/>
</dbReference>
<protein>
    <submittedName>
        <fullName evidence="6">Alpha-tubulin suppressor</fullName>
    </submittedName>
</protein>
<feature type="chain" id="PRO_5043163526" evidence="4">
    <location>
        <begin position="32"/>
        <end position="1518"/>
    </location>
</feature>
<organism evidence="6 7">
    <name type="scientific">Faecalicatena contorta</name>
    <dbReference type="NCBI Taxonomy" id="39482"/>
    <lineage>
        <taxon>Bacteria</taxon>
        <taxon>Bacillati</taxon>
        <taxon>Bacillota</taxon>
        <taxon>Clostridia</taxon>
        <taxon>Lachnospirales</taxon>
        <taxon>Lachnospiraceae</taxon>
        <taxon>Faecalicatena</taxon>
    </lineage>
</organism>
<keyword evidence="7" id="KW-1185">Reference proteome</keyword>
<dbReference type="Gene3D" id="2.130.10.30">
    <property type="entry name" value="Regulator of chromosome condensation 1/beta-lactamase-inhibitor protein II"/>
    <property type="match status" value="1"/>
</dbReference>
<evidence type="ECO:0000256" key="4">
    <source>
        <dbReference type="SAM" id="SignalP"/>
    </source>
</evidence>
<dbReference type="Pfam" id="PF17802">
    <property type="entry name" value="SpaA"/>
    <property type="match status" value="1"/>
</dbReference>
<reference evidence="7" key="1">
    <citation type="submission" date="2017-07" db="EMBL/GenBank/DDBJ databases">
        <authorList>
            <person name="Varghese N."/>
            <person name="Submissions S."/>
        </authorList>
    </citation>
    <scope>NUCLEOTIDE SEQUENCE [LARGE SCALE GENOMIC DNA]</scope>
    <source>
        <strain evidence="7">NLAE-zl-C134</strain>
    </source>
</reference>
<proteinExistence type="predicted"/>
<evidence type="ECO:0000259" key="5">
    <source>
        <dbReference type="Pfam" id="PF17802"/>
    </source>
</evidence>
<evidence type="ECO:0000256" key="1">
    <source>
        <dbReference type="ARBA" id="ARBA00022737"/>
    </source>
</evidence>
<keyword evidence="3" id="KW-1133">Transmembrane helix</keyword>
<accession>A0A315ZYZ0</accession>
<feature type="region of interest" description="Disordered" evidence="2">
    <location>
        <begin position="263"/>
        <end position="289"/>
    </location>
</feature>
<name>A0A315ZYZ0_9FIRM</name>
<evidence type="ECO:0000256" key="3">
    <source>
        <dbReference type="SAM" id="Phobius"/>
    </source>
</evidence>
<dbReference type="PANTHER" id="PTHR22870">
    <property type="entry name" value="REGULATOR OF CHROMOSOME CONDENSATION"/>
    <property type="match status" value="1"/>
</dbReference>
<dbReference type="InterPro" id="IPR013783">
    <property type="entry name" value="Ig-like_fold"/>
</dbReference>
<dbReference type="OrthoDB" id="27389at2"/>
<keyword evidence="4" id="KW-0732">Signal</keyword>
<dbReference type="Gene3D" id="2.60.40.1140">
    <property type="entry name" value="Collagen-binding surface protein Cna, B-type domain"/>
    <property type="match status" value="1"/>
</dbReference>
<dbReference type="InterPro" id="IPR051210">
    <property type="entry name" value="Ub_ligase/GEF_domain"/>
</dbReference>
<feature type="signal peptide" evidence="4">
    <location>
        <begin position="1"/>
        <end position="31"/>
    </location>
</feature>
<keyword evidence="1" id="KW-0677">Repeat</keyword>
<dbReference type="InterPro" id="IPR009091">
    <property type="entry name" value="RCC1/BLIP-II"/>
</dbReference>
<dbReference type="Pfam" id="PF00415">
    <property type="entry name" value="RCC1"/>
    <property type="match status" value="2"/>
</dbReference>
<dbReference type="SUPFAM" id="SSF50985">
    <property type="entry name" value="RCC1/BLIP-II"/>
    <property type="match status" value="1"/>
</dbReference>
<evidence type="ECO:0000256" key="2">
    <source>
        <dbReference type="SAM" id="MobiDB-lite"/>
    </source>
</evidence>
<dbReference type="EMBL" id="UHJJ01000004">
    <property type="protein sequence ID" value="SUQ13951.1"/>
    <property type="molecule type" value="Genomic_DNA"/>
</dbReference>
<dbReference type="Proteomes" id="UP000254051">
    <property type="component" value="Unassembled WGS sequence"/>
</dbReference>
<gene>
    <name evidence="6" type="ORF">SAMN05216529_104263</name>
</gene>
<keyword evidence="3" id="KW-0812">Transmembrane</keyword>
<dbReference type="InterPro" id="IPR000408">
    <property type="entry name" value="Reg_chr_condens"/>
</dbReference>
<evidence type="ECO:0000313" key="6">
    <source>
        <dbReference type="EMBL" id="SUQ13951.1"/>
    </source>
</evidence>
<dbReference type="RefSeq" id="WP_109710352.1">
    <property type="nucleotide sequence ID" value="NZ_QGDS01000004.1"/>
</dbReference>
<dbReference type="Gene3D" id="2.60.40.10">
    <property type="entry name" value="Immunoglobulins"/>
    <property type="match status" value="1"/>
</dbReference>
<dbReference type="PROSITE" id="PS50012">
    <property type="entry name" value="RCC1_3"/>
    <property type="match status" value="2"/>
</dbReference>
<dbReference type="PANTHER" id="PTHR22870:SF408">
    <property type="entry name" value="OS09G0560450 PROTEIN"/>
    <property type="match status" value="1"/>
</dbReference>